<evidence type="ECO:0000256" key="2">
    <source>
        <dbReference type="ARBA" id="ARBA00023125"/>
    </source>
</evidence>
<dbReference type="SUPFAM" id="SSF52172">
    <property type="entry name" value="CheY-like"/>
    <property type="match status" value="1"/>
</dbReference>
<evidence type="ECO:0000259" key="4">
    <source>
        <dbReference type="PROSITE" id="PS50043"/>
    </source>
</evidence>
<dbReference type="InterPro" id="IPR039420">
    <property type="entry name" value="WalR-like"/>
</dbReference>
<dbReference type="InterPro" id="IPR000792">
    <property type="entry name" value="Tscrpt_reg_LuxR_C"/>
</dbReference>
<dbReference type="InterPro" id="IPR058245">
    <property type="entry name" value="NreC/VraR/RcsB-like_REC"/>
</dbReference>
<dbReference type="GO" id="GO:0000160">
    <property type="term" value="P:phosphorelay signal transduction system"/>
    <property type="evidence" value="ECO:0007669"/>
    <property type="project" value="InterPro"/>
</dbReference>
<sequence length="224" mass="24242">MSVEPNSRQSRQVRVVVADDDPLVRTAVRRAVTGDSRIRVEGEATNAHQALDLIRRLRPDVILLDSDLPGPDLISITRRIHGVAPDVGVVVFANGSDDEQALLGLRAGAVGILGKGVPMDALARSLIAVKRGEAPIPRRLSAALMRRVRETPASGLGLRPVRSTLTAREWQVMDLMSAGESTAAIAKQLAVSVETVRSHMRSVFLKFGVHSREEAVDACRRLRA</sequence>
<evidence type="ECO:0000313" key="6">
    <source>
        <dbReference type="EMBL" id="UGS34619.1"/>
    </source>
</evidence>
<name>A0A9E7BZJ8_9ACTN</name>
<dbReference type="Pfam" id="PF00196">
    <property type="entry name" value="GerE"/>
    <property type="match status" value="1"/>
</dbReference>
<proteinExistence type="predicted"/>
<accession>A0A9E7BZJ8</accession>
<evidence type="ECO:0000313" key="7">
    <source>
        <dbReference type="Proteomes" id="UP001162834"/>
    </source>
</evidence>
<dbReference type="Gene3D" id="3.40.50.2300">
    <property type="match status" value="1"/>
</dbReference>
<dbReference type="EMBL" id="CP087164">
    <property type="protein sequence ID" value="UGS34619.1"/>
    <property type="molecule type" value="Genomic_DNA"/>
</dbReference>
<dbReference type="SUPFAM" id="SSF46894">
    <property type="entry name" value="C-terminal effector domain of the bipartite response regulators"/>
    <property type="match status" value="1"/>
</dbReference>
<feature type="domain" description="HTH luxR-type" evidence="4">
    <location>
        <begin position="163"/>
        <end position="223"/>
    </location>
</feature>
<dbReference type="Pfam" id="PF00072">
    <property type="entry name" value="Response_reg"/>
    <property type="match status" value="1"/>
</dbReference>
<keyword evidence="7" id="KW-1185">Reference proteome</keyword>
<dbReference type="RefSeq" id="WP_259314285.1">
    <property type="nucleotide sequence ID" value="NZ_CP087164.1"/>
</dbReference>
<dbReference type="SMART" id="SM00421">
    <property type="entry name" value="HTH_LUXR"/>
    <property type="match status" value="1"/>
</dbReference>
<keyword evidence="2" id="KW-0238">DNA-binding</keyword>
<protein>
    <submittedName>
        <fullName evidence="6">Transcriptional regulatory protein NarL</fullName>
    </submittedName>
</protein>
<dbReference type="CDD" id="cd17535">
    <property type="entry name" value="REC_NarL-like"/>
    <property type="match status" value="1"/>
</dbReference>
<evidence type="ECO:0000259" key="5">
    <source>
        <dbReference type="PROSITE" id="PS50110"/>
    </source>
</evidence>
<feature type="modified residue" description="4-aspartylphosphate" evidence="3">
    <location>
        <position position="65"/>
    </location>
</feature>
<organism evidence="6 7">
    <name type="scientific">Capillimicrobium parvum</name>
    <dbReference type="NCBI Taxonomy" id="2884022"/>
    <lineage>
        <taxon>Bacteria</taxon>
        <taxon>Bacillati</taxon>
        <taxon>Actinomycetota</taxon>
        <taxon>Thermoleophilia</taxon>
        <taxon>Solirubrobacterales</taxon>
        <taxon>Capillimicrobiaceae</taxon>
        <taxon>Capillimicrobium</taxon>
    </lineage>
</organism>
<reference evidence="6" key="1">
    <citation type="journal article" date="2022" name="Int. J. Syst. Evol. Microbiol.">
        <title>Pseudomonas aegrilactucae sp. nov. and Pseudomonas morbosilactucae sp. nov., pathogens causing bacterial rot of lettuce in Japan.</title>
        <authorList>
            <person name="Sawada H."/>
            <person name="Fujikawa T."/>
            <person name="Satou M."/>
        </authorList>
    </citation>
    <scope>NUCLEOTIDE SEQUENCE</scope>
    <source>
        <strain evidence="6">0166_1</strain>
    </source>
</reference>
<dbReference type="SMART" id="SM00448">
    <property type="entry name" value="REC"/>
    <property type="match status" value="1"/>
</dbReference>
<dbReference type="CDD" id="cd06170">
    <property type="entry name" value="LuxR_C_like"/>
    <property type="match status" value="1"/>
</dbReference>
<keyword evidence="1 3" id="KW-0597">Phosphoprotein</keyword>
<dbReference type="PRINTS" id="PR00038">
    <property type="entry name" value="HTHLUXR"/>
</dbReference>
<dbReference type="InterPro" id="IPR016032">
    <property type="entry name" value="Sig_transdc_resp-reg_C-effctor"/>
</dbReference>
<dbReference type="PROSITE" id="PS00622">
    <property type="entry name" value="HTH_LUXR_1"/>
    <property type="match status" value="1"/>
</dbReference>
<dbReference type="PROSITE" id="PS50110">
    <property type="entry name" value="RESPONSE_REGULATORY"/>
    <property type="match status" value="1"/>
</dbReference>
<dbReference type="AlphaFoldDB" id="A0A9E7BZJ8"/>
<dbReference type="InterPro" id="IPR001789">
    <property type="entry name" value="Sig_transdc_resp-reg_receiver"/>
</dbReference>
<evidence type="ECO:0000256" key="3">
    <source>
        <dbReference type="PROSITE-ProRule" id="PRU00169"/>
    </source>
</evidence>
<dbReference type="Proteomes" id="UP001162834">
    <property type="component" value="Chromosome"/>
</dbReference>
<evidence type="ECO:0000256" key="1">
    <source>
        <dbReference type="ARBA" id="ARBA00022553"/>
    </source>
</evidence>
<dbReference type="GO" id="GO:0003677">
    <property type="term" value="F:DNA binding"/>
    <property type="evidence" value="ECO:0007669"/>
    <property type="project" value="UniProtKB-KW"/>
</dbReference>
<dbReference type="PROSITE" id="PS50043">
    <property type="entry name" value="HTH_LUXR_2"/>
    <property type="match status" value="1"/>
</dbReference>
<feature type="domain" description="Response regulatory" evidence="5">
    <location>
        <begin position="14"/>
        <end position="130"/>
    </location>
</feature>
<dbReference type="PANTHER" id="PTHR43214">
    <property type="entry name" value="TWO-COMPONENT RESPONSE REGULATOR"/>
    <property type="match status" value="1"/>
</dbReference>
<gene>
    <name evidence="6" type="primary">narL_1</name>
    <name evidence="6" type="ORF">DSM104329_00998</name>
</gene>
<dbReference type="GO" id="GO:0006355">
    <property type="term" value="P:regulation of DNA-templated transcription"/>
    <property type="evidence" value="ECO:0007669"/>
    <property type="project" value="InterPro"/>
</dbReference>
<dbReference type="KEGG" id="sbae:DSM104329_00998"/>
<dbReference type="InterPro" id="IPR011006">
    <property type="entry name" value="CheY-like_superfamily"/>
</dbReference>